<keyword evidence="4" id="KW-0472">Membrane</keyword>
<dbReference type="PANTHER" id="PTHR45641">
    <property type="entry name" value="TETRATRICOPEPTIDE REPEAT PROTEIN (AFU_ORTHOLOGUE AFUA_6G03870)"/>
    <property type="match status" value="1"/>
</dbReference>
<sequence>MTCYFIFFNTIVSYSQTTDTLVAYQHFVKADSLLTNKSYEESIKYFKKALPIYKKAKAWERVARCYNRIAENLQHNYELEKSLQNAKEALTISNSYLQKENKEKAYVYDNMGKYYNEKEDFEKALKFYSKALSIRQRLLGKEHIDIATSYSNLALTYYHTSLYKKAIEYHNKALVINLNTLGADHQKIGNTYNNIGIVYKRLGNYKRALYYFEKDLKITIKNSGEHHLYASYSYNNIGLIYAETKQNDKAIAYYQRALSILIQEDNIYGMNILYNNIGNLLDEKGEFDEALEYYKKSLNMRLKLYGDSHSEIGTIYNNIGVTYINKSDYKNALRYFSKALKVFKSLYKKNHYNIAFEYANLGSVYIRKKEYDNALKYYKKALKIYKAIDISDQIDIADVYLNIAIVYSKKEEYTNALLNSEKSLKILQNKYGEKHSLAMESYLNIAEIYNKRKKHVKAISYYDTVLLINTKNVFKKISKNTFDSNYYYDQKLLLKTLTGKARSFLFQYKKSSAIKDLKEAILTYQKIDTLINTVRHSYTNYNDKVTFAKKTAKIYQGAIASHLLAYKVTKDQKSLEKAFYYSEKSKANTLKELLAAANATNYAGLPKEVLELEKELRIDQAFYQSKITEERTKQRIDSSKIIDYENRLFDISKRQDSLTMILEKEYPKYHQLKHKNALVSVSDIQQKLKANTTLLEFFVSDNIVYAFTISKDKLDVKEITVSDVSKNIEILKESIIAKDIQEYKKVAYGLYSQLIAPIQDRLTGGDELIIVPDGALWHCNFELLLTQQDSSNNPKSLSYLLKEFAISYANSASLLFQSSNTKSVHQEKEDCLAFSFSNSTTVIDAKTMSLATLRNAGDDLPGTRREIREISEIIDGQYYFGSQAIESNFKRNANRYNILHLALHGDVDHKRPENSKLYFTKSKDTIDDNLLYAHELFAMDIPAELTVLSACNTGTGKVAKGEGIMSLGSAFQYAGTKSLLLSSWAVSDQTTPELMKYFYTNLKEGMNKSKALQQAKLQYLQTANLDRVHPWYWGGFYVVGDTTAIQFTSNTSWYWILGIVLFVLILARFVYKRNSNKTKKLSYDI</sequence>
<dbReference type="EMBL" id="LQRT01000008">
    <property type="protein sequence ID" value="KZS41004.1"/>
    <property type="molecule type" value="Genomic_DNA"/>
</dbReference>
<dbReference type="InterPro" id="IPR019734">
    <property type="entry name" value="TPR_rpt"/>
</dbReference>
<name>A0A162CRB9_9FLAO</name>
<keyword evidence="4" id="KW-1133">Transmembrane helix</keyword>
<keyword evidence="2 3" id="KW-0802">TPR repeat</keyword>
<accession>A0A162CRB9</accession>
<reference evidence="6 7" key="1">
    <citation type="submission" date="2016-01" db="EMBL/GenBank/DDBJ databases">
        <title>The draft genome sequence of Aquimarina sp. RZW4-3-2.</title>
        <authorList>
            <person name="Wang Y."/>
        </authorList>
    </citation>
    <scope>NUCLEOTIDE SEQUENCE [LARGE SCALE GENOMIC DNA]</scope>
    <source>
        <strain evidence="6 7">RZW4-3-2</strain>
    </source>
</reference>
<evidence type="ECO:0000256" key="4">
    <source>
        <dbReference type="SAM" id="Phobius"/>
    </source>
</evidence>
<dbReference type="PANTHER" id="PTHR45641:SF1">
    <property type="entry name" value="AAA+ ATPASE DOMAIN-CONTAINING PROTEIN"/>
    <property type="match status" value="1"/>
</dbReference>
<evidence type="ECO:0000256" key="2">
    <source>
        <dbReference type="ARBA" id="ARBA00022803"/>
    </source>
</evidence>
<feature type="domain" description="CHAT" evidence="5">
    <location>
        <begin position="746"/>
        <end position="1041"/>
    </location>
</feature>
<evidence type="ECO:0000313" key="7">
    <source>
        <dbReference type="Proteomes" id="UP000076715"/>
    </source>
</evidence>
<dbReference type="Pfam" id="PF13374">
    <property type="entry name" value="TPR_10"/>
    <property type="match status" value="1"/>
</dbReference>
<evidence type="ECO:0000256" key="3">
    <source>
        <dbReference type="PROSITE-ProRule" id="PRU00339"/>
    </source>
</evidence>
<feature type="repeat" description="TPR" evidence="3">
    <location>
        <begin position="397"/>
        <end position="430"/>
    </location>
</feature>
<feature type="repeat" description="TPR" evidence="3">
    <location>
        <begin position="355"/>
        <end position="388"/>
    </location>
</feature>
<dbReference type="AlphaFoldDB" id="A0A162CRB9"/>
<evidence type="ECO:0000313" key="6">
    <source>
        <dbReference type="EMBL" id="KZS41004.1"/>
    </source>
</evidence>
<keyword evidence="1" id="KW-0677">Repeat</keyword>
<evidence type="ECO:0000256" key="1">
    <source>
        <dbReference type="ARBA" id="ARBA00022737"/>
    </source>
</evidence>
<gene>
    <name evidence="6" type="ORF">AWE51_23925</name>
</gene>
<feature type="repeat" description="TPR" evidence="3">
    <location>
        <begin position="105"/>
        <end position="138"/>
    </location>
</feature>
<comment type="caution">
    <text evidence="6">The sequence shown here is derived from an EMBL/GenBank/DDBJ whole genome shotgun (WGS) entry which is preliminary data.</text>
</comment>
<dbReference type="PROSITE" id="PS50005">
    <property type="entry name" value="TPR"/>
    <property type="match status" value="9"/>
</dbReference>
<keyword evidence="4" id="KW-0812">Transmembrane</keyword>
<dbReference type="STRING" id="1642818.AWE51_23925"/>
<dbReference type="SUPFAM" id="SSF48452">
    <property type="entry name" value="TPR-like"/>
    <property type="match status" value="3"/>
</dbReference>
<feature type="repeat" description="TPR" evidence="3">
    <location>
        <begin position="439"/>
        <end position="472"/>
    </location>
</feature>
<keyword evidence="7" id="KW-1185">Reference proteome</keyword>
<feature type="repeat" description="TPR" evidence="3">
    <location>
        <begin position="231"/>
        <end position="264"/>
    </location>
</feature>
<feature type="repeat" description="TPR" evidence="3">
    <location>
        <begin position="189"/>
        <end position="222"/>
    </location>
</feature>
<feature type="repeat" description="TPR" evidence="3">
    <location>
        <begin position="271"/>
        <end position="304"/>
    </location>
</feature>
<dbReference type="RefSeq" id="WP_198403819.1">
    <property type="nucleotide sequence ID" value="NZ_LQRT01000008.1"/>
</dbReference>
<feature type="repeat" description="TPR" evidence="3">
    <location>
        <begin position="147"/>
        <end position="180"/>
    </location>
</feature>
<dbReference type="Pfam" id="PF13424">
    <property type="entry name" value="TPR_12"/>
    <property type="match status" value="4"/>
</dbReference>
<dbReference type="InterPro" id="IPR024983">
    <property type="entry name" value="CHAT_dom"/>
</dbReference>
<feature type="transmembrane region" description="Helical" evidence="4">
    <location>
        <begin position="1053"/>
        <end position="1071"/>
    </location>
</feature>
<evidence type="ECO:0000259" key="5">
    <source>
        <dbReference type="Pfam" id="PF12770"/>
    </source>
</evidence>
<feature type="repeat" description="TPR" evidence="3">
    <location>
        <begin position="313"/>
        <end position="346"/>
    </location>
</feature>
<dbReference type="Proteomes" id="UP000076715">
    <property type="component" value="Unassembled WGS sequence"/>
</dbReference>
<dbReference type="InterPro" id="IPR011990">
    <property type="entry name" value="TPR-like_helical_dom_sf"/>
</dbReference>
<dbReference type="PROSITE" id="PS50293">
    <property type="entry name" value="TPR_REGION"/>
    <property type="match status" value="5"/>
</dbReference>
<dbReference type="Pfam" id="PF12770">
    <property type="entry name" value="CHAT"/>
    <property type="match status" value="1"/>
</dbReference>
<dbReference type="SMART" id="SM00028">
    <property type="entry name" value="TPR"/>
    <property type="match status" value="12"/>
</dbReference>
<proteinExistence type="predicted"/>
<dbReference type="Gene3D" id="1.25.40.10">
    <property type="entry name" value="Tetratricopeptide repeat domain"/>
    <property type="match status" value="4"/>
</dbReference>
<protein>
    <recommendedName>
        <fullName evidence="5">CHAT domain-containing protein</fullName>
    </recommendedName>
</protein>
<organism evidence="6 7">
    <name type="scientific">Aquimarina aggregata</name>
    <dbReference type="NCBI Taxonomy" id="1642818"/>
    <lineage>
        <taxon>Bacteria</taxon>
        <taxon>Pseudomonadati</taxon>
        <taxon>Bacteroidota</taxon>
        <taxon>Flavobacteriia</taxon>
        <taxon>Flavobacteriales</taxon>
        <taxon>Flavobacteriaceae</taxon>
        <taxon>Aquimarina</taxon>
    </lineage>
</organism>